<dbReference type="InterPro" id="IPR033939">
    <property type="entry name" value="BCAT_family"/>
</dbReference>
<evidence type="ECO:0000256" key="10">
    <source>
        <dbReference type="ARBA" id="ARBA00022898"/>
    </source>
</evidence>
<dbReference type="GO" id="GO:0009097">
    <property type="term" value="P:isoleucine biosynthetic process"/>
    <property type="evidence" value="ECO:0007669"/>
    <property type="project" value="UniProtKB-UniPathway"/>
</dbReference>
<dbReference type="Proteomes" id="UP000076404">
    <property type="component" value="Chromosome"/>
</dbReference>
<gene>
    <name evidence="17" type="primary">ilvE</name>
    <name evidence="18" type="ORF">GEMMAAP_18180</name>
</gene>
<keyword evidence="11 17" id="KW-0100">Branched-chain amino acid biosynthesis</keyword>
<dbReference type="GO" id="GO:0009099">
    <property type="term" value="P:L-valine biosynthetic process"/>
    <property type="evidence" value="ECO:0007669"/>
    <property type="project" value="UniProtKB-UniPathway"/>
</dbReference>
<sequence>MSRITETQWIWRDGHFIPWADATIHVLSHSVQFGSSAFEGIRAYSTPKGPAIFRLREHLERLLHSCKIYRMDVPYTLDELFEASREVVARNGVESCYLRPMVVRGYGTAGMVPIGAPVETYLPCWPWGAYLGDEALDAGVDACISSWQRVQPNTIPAMAKIAGNYLSGQLIKMEAIANGYAEGIALSPSGVVSEGSGQNVFMVSKGTIITTPLDGSILGGITRHTIMQLAADAGIPVRELHIPREMLYMADEVFFTGTAAELTPVRSIDRITIGAGRVGPITKQLQTEYLGIAKGQLEDRHGWLTHCR</sequence>
<dbReference type="Gene3D" id="3.20.10.10">
    <property type="entry name" value="D-amino Acid Aminotransferase, subunit A, domain 2"/>
    <property type="match status" value="1"/>
</dbReference>
<dbReference type="PANTHER" id="PTHR42743:SF11">
    <property type="entry name" value="AMINODEOXYCHORISMATE LYASE"/>
    <property type="match status" value="1"/>
</dbReference>
<comment type="pathway">
    <text evidence="3 17">Amino-acid biosynthesis; L-isoleucine biosynthesis; L-isoleucine from 2-oxobutanoate: step 4/4.</text>
</comment>
<comment type="pathway">
    <text evidence="5 17">Amino-acid biosynthesis; L-leucine biosynthesis; L-leucine from 3-methyl-2-oxobutanoate: step 4/4.</text>
</comment>
<dbReference type="STRING" id="1379270.GEMMAAP_18180"/>
<evidence type="ECO:0000256" key="1">
    <source>
        <dbReference type="ARBA" id="ARBA00001933"/>
    </source>
</evidence>
<dbReference type="PANTHER" id="PTHR42743">
    <property type="entry name" value="AMINO-ACID AMINOTRANSFERASE"/>
    <property type="match status" value="1"/>
</dbReference>
<dbReference type="InterPro" id="IPR036038">
    <property type="entry name" value="Aminotransferase-like"/>
</dbReference>
<dbReference type="GO" id="GO:0052655">
    <property type="term" value="F:L-valine-2-oxoglutarate transaminase activity"/>
    <property type="evidence" value="ECO:0007669"/>
    <property type="project" value="RHEA"/>
</dbReference>
<evidence type="ECO:0000256" key="2">
    <source>
        <dbReference type="ARBA" id="ARBA00003109"/>
    </source>
</evidence>
<comment type="catalytic activity">
    <reaction evidence="13 17">
        <text>L-isoleucine + 2-oxoglutarate = (S)-3-methyl-2-oxopentanoate + L-glutamate</text>
        <dbReference type="Rhea" id="RHEA:24801"/>
        <dbReference type="ChEBI" id="CHEBI:16810"/>
        <dbReference type="ChEBI" id="CHEBI:29985"/>
        <dbReference type="ChEBI" id="CHEBI:35146"/>
        <dbReference type="ChEBI" id="CHEBI:58045"/>
        <dbReference type="EC" id="2.6.1.42"/>
    </reaction>
</comment>
<dbReference type="InterPro" id="IPR050571">
    <property type="entry name" value="Class-IV_PLP-Dep_Aminotrnsfr"/>
</dbReference>
<proteinExistence type="inferred from homology"/>
<comment type="catalytic activity">
    <reaction evidence="12 17">
        <text>L-valine + 2-oxoglutarate = 3-methyl-2-oxobutanoate + L-glutamate</text>
        <dbReference type="Rhea" id="RHEA:24813"/>
        <dbReference type="ChEBI" id="CHEBI:11851"/>
        <dbReference type="ChEBI" id="CHEBI:16810"/>
        <dbReference type="ChEBI" id="CHEBI:29985"/>
        <dbReference type="ChEBI" id="CHEBI:57762"/>
        <dbReference type="EC" id="2.6.1.42"/>
    </reaction>
</comment>
<evidence type="ECO:0000256" key="6">
    <source>
        <dbReference type="ARBA" id="ARBA00009320"/>
    </source>
</evidence>
<evidence type="ECO:0000256" key="3">
    <source>
        <dbReference type="ARBA" id="ARBA00004824"/>
    </source>
</evidence>
<dbReference type="EC" id="2.6.1.42" evidence="17"/>
<evidence type="ECO:0000256" key="4">
    <source>
        <dbReference type="ARBA" id="ARBA00004931"/>
    </source>
</evidence>
<keyword evidence="19" id="KW-1185">Reference proteome</keyword>
<evidence type="ECO:0000256" key="14">
    <source>
        <dbReference type="ARBA" id="ARBA00049229"/>
    </source>
</evidence>
<dbReference type="InterPro" id="IPR018300">
    <property type="entry name" value="Aminotrans_IV_CS"/>
</dbReference>
<dbReference type="FunFam" id="3.20.10.10:FF:000002">
    <property type="entry name" value="D-alanine aminotransferase"/>
    <property type="match status" value="1"/>
</dbReference>
<evidence type="ECO:0000256" key="16">
    <source>
        <dbReference type="RuleBase" id="RU004516"/>
    </source>
</evidence>
<evidence type="ECO:0000313" key="19">
    <source>
        <dbReference type="Proteomes" id="UP000076404"/>
    </source>
</evidence>
<comment type="function">
    <text evidence="2 17">Acts on leucine, isoleucine and valine.</text>
</comment>
<dbReference type="GO" id="GO:0005829">
    <property type="term" value="C:cytosol"/>
    <property type="evidence" value="ECO:0007669"/>
    <property type="project" value="TreeGrafter"/>
</dbReference>
<dbReference type="Gene3D" id="3.30.470.10">
    <property type="match status" value="1"/>
</dbReference>
<name>A0A143BP07_9BACT</name>
<evidence type="ECO:0000256" key="12">
    <source>
        <dbReference type="ARBA" id="ARBA00048212"/>
    </source>
</evidence>
<evidence type="ECO:0000256" key="13">
    <source>
        <dbReference type="ARBA" id="ARBA00048798"/>
    </source>
</evidence>
<dbReference type="InterPro" id="IPR001544">
    <property type="entry name" value="Aminotrans_IV"/>
</dbReference>
<evidence type="ECO:0000256" key="9">
    <source>
        <dbReference type="ARBA" id="ARBA00022679"/>
    </source>
</evidence>
<reference evidence="18 19" key="2">
    <citation type="journal article" date="2016" name="Environ. Microbiol. Rep.">
        <title>Metagenomic evidence for the presence of phototrophic Gemmatimonadetes bacteria in diverse environments.</title>
        <authorList>
            <person name="Zeng Y."/>
            <person name="Baumbach J."/>
            <person name="Barbosa E.G."/>
            <person name="Azevedo V."/>
            <person name="Zhang C."/>
            <person name="Koblizek M."/>
        </authorList>
    </citation>
    <scope>NUCLEOTIDE SEQUENCE [LARGE SCALE GENOMIC DNA]</scope>
    <source>
        <strain evidence="18 19">AP64</strain>
    </source>
</reference>
<dbReference type="UniPathway" id="UPA00047">
    <property type="reaction ID" value="UER00058"/>
</dbReference>
<evidence type="ECO:0000256" key="17">
    <source>
        <dbReference type="RuleBase" id="RU364094"/>
    </source>
</evidence>
<comment type="cofactor">
    <cofactor evidence="1 16">
        <name>pyridoxal 5'-phosphate</name>
        <dbReference type="ChEBI" id="CHEBI:597326"/>
    </cofactor>
</comment>
<evidence type="ECO:0000256" key="5">
    <source>
        <dbReference type="ARBA" id="ARBA00005072"/>
    </source>
</evidence>
<dbReference type="AlphaFoldDB" id="A0A143BP07"/>
<evidence type="ECO:0000256" key="8">
    <source>
        <dbReference type="ARBA" id="ARBA00022605"/>
    </source>
</evidence>
<dbReference type="InterPro" id="IPR043132">
    <property type="entry name" value="BCAT-like_C"/>
</dbReference>
<dbReference type="GO" id="GO:0009098">
    <property type="term" value="P:L-leucine biosynthetic process"/>
    <property type="evidence" value="ECO:0007669"/>
    <property type="project" value="UniProtKB-UniPathway"/>
</dbReference>
<dbReference type="NCBIfam" id="NF005146">
    <property type="entry name" value="PRK06606.1"/>
    <property type="match status" value="1"/>
</dbReference>
<evidence type="ECO:0000256" key="15">
    <source>
        <dbReference type="RuleBase" id="RU004106"/>
    </source>
</evidence>
<dbReference type="PROSITE" id="PS00770">
    <property type="entry name" value="AA_TRANSFER_CLASS_4"/>
    <property type="match status" value="1"/>
</dbReference>
<dbReference type="SUPFAM" id="SSF56752">
    <property type="entry name" value="D-aminoacid aminotransferase-like PLP-dependent enzymes"/>
    <property type="match status" value="1"/>
</dbReference>
<keyword evidence="9 17" id="KW-0808">Transferase</keyword>
<keyword evidence="10 16" id="KW-0663">Pyridoxal phosphate</keyword>
<dbReference type="KEGG" id="gph:GEMMAAP_18180"/>
<keyword evidence="7 17" id="KW-0032">Aminotransferase</keyword>
<protein>
    <recommendedName>
        <fullName evidence="17">Branched-chain-amino-acid aminotransferase</fullName>
        <shortName evidence="17">BCAT</shortName>
        <ecNumber evidence="17">2.6.1.42</ecNumber>
    </recommendedName>
</protein>
<organism evidence="18 19">
    <name type="scientific">Gemmatimonas phototrophica</name>
    <dbReference type="NCBI Taxonomy" id="1379270"/>
    <lineage>
        <taxon>Bacteria</taxon>
        <taxon>Pseudomonadati</taxon>
        <taxon>Gemmatimonadota</taxon>
        <taxon>Gemmatimonadia</taxon>
        <taxon>Gemmatimonadales</taxon>
        <taxon>Gemmatimonadaceae</taxon>
        <taxon>Gemmatimonas</taxon>
    </lineage>
</organism>
<reference evidence="18 19" key="1">
    <citation type="journal article" date="2014" name="Proc. Natl. Acad. Sci. U.S.A.">
        <title>Functional type 2 photosynthetic reaction centers found in the rare bacterial phylum Gemmatimonadetes.</title>
        <authorList>
            <person name="Zeng Y."/>
            <person name="Feng F."/>
            <person name="Medova H."/>
            <person name="Dean J."/>
            <person name="Koblizek M."/>
        </authorList>
    </citation>
    <scope>NUCLEOTIDE SEQUENCE [LARGE SCALE GENOMIC DNA]</scope>
    <source>
        <strain evidence="18 19">AP64</strain>
    </source>
</reference>
<evidence type="ECO:0000256" key="11">
    <source>
        <dbReference type="ARBA" id="ARBA00023304"/>
    </source>
</evidence>
<dbReference type="NCBIfam" id="TIGR01122">
    <property type="entry name" value="ilvE_I"/>
    <property type="match status" value="1"/>
</dbReference>
<dbReference type="GO" id="GO:0052656">
    <property type="term" value="F:L-isoleucine-2-oxoglutarate transaminase activity"/>
    <property type="evidence" value="ECO:0007669"/>
    <property type="project" value="RHEA"/>
</dbReference>
<dbReference type="OrthoDB" id="9804984at2"/>
<keyword evidence="8 17" id="KW-0028">Amino-acid biosynthesis</keyword>
<accession>A0A143BP07</accession>
<dbReference type="RefSeq" id="WP_026850881.1">
    <property type="nucleotide sequence ID" value="NZ_CP011454.1"/>
</dbReference>
<dbReference type="GO" id="GO:0052654">
    <property type="term" value="F:L-leucine-2-oxoglutarate transaminase activity"/>
    <property type="evidence" value="ECO:0007669"/>
    <property type="project" value="RHEA"/>
</dbReference>
<comment type="similarity">
    <text evidence="6 15">Belongs to the class-IV pyridoxal-phosphate-dependent aminotransferase family.</text>
</comment>
<dbReference type="InterPro" id="IPR005785">
    <property type="entry name" value="B_amino_transI"/>
</dbReference>
<dbReference type="UniPathway" id="UPA00048">
    <property type="reaction ID" value="UER00073"/>
</dbReference>
<evidence type="ECO:0000313" key="18">
    <source>
        <dbReference type="EMBL" id="AMW06191.1"/>
    </source>
</evidence>
<dbReference type="UniPathway" id="UPA00049">
    <property type="reaction ID" value="UER00062"/>
</dbReference>
<dbReference type="InterPro" id="IPR043131">
    <property type="entry name" value="BCAT-like_N"/>
</dbReference>
<dbReference type="CDD" id="cd01557">
    <property type="entry name" value="BCAT_beta_family"/>
    <property type="match status" value="1"/>
</dbReference>
<dbReference type="eggNOG" id="COG0115">
    <property type="taxonomic scope" value="Bacteria"/>
</dbReference>
<comment type="pathway">
    <text evidence="4 17">Amino-acid biosynthesis; L-valine biosynthesis; L-valine from pyruvate: step 4/4.</text>
</comment>
<dbReference type="Pfam" id="PF01063">
    <property type="entry name" value="Aminotran_4"/>
    <property type="match status" value="1"/>
</dbReference>
<dbReference type="EMBL" id="CP011454">
    <property type="protein sequence ID" value="AMW06191.1"/>
    <property type="molecule type" value="Genomic_DNA"/>
</dbReference>
<comment type="catalytic activity">
    <reaction evidence="14 17">
        <text>L-leucine + 2-oxoglutarate = 4-methyl-2-oxopentanoate + L-glutamate</text>
        <dbReference type="Rhea" id="RHEA:18321"/>
        <dbReference type="ChEBI" id="CHEBI:16810"/>
        <dbReference type="ChEBI" id="CHEBI:17865"/>
        <dbReference type="ChEBI" id="CHEBI:29985"/>
        <dbReference type="ChEBI" id="CHEBI:57427"/>
        <dbReference type="EC" id="2.6.1.42"/>
    </reaction>
</comment>
<evidence type="ECO:0000256" key="7">
    <source>
        <dbReference type="ARBA" id="ARBA00022576"/>
    </source>
</evidence>